<sequence length="78" mass="8637">MRNSKKRAAAASSEAMGGKNVEADEVDIGCRVKRPKNERSCTVAAQEVDVQGKKRRKRAEFASRLKIQQTQLLGIHQA</sequence>
<gene>
    <name evidence="2" type="ORF">Sradi_3656000</name>
</gene>
<evidence type="ECO:0000313" key="2">
    <source>
        <dbReference type="EMBL" id="KAL0367659.1"/>
    </source>
</evidence>
<accession>A0AAW2QJ24</accession>
<organism evidence="2">
    <name type="scientific">Sesamum radiatum</name>
    <name type="common">Black benniseed</name>
    <dbReference type="NCBI Taxonomy" id="300843"/>
    <lineage>
        <taxon>Eukaryota</taxon>
        <taxon>Viridiplantae</taxon>
        <taxon>Streptophyta</taxon>
        <taxon>Embryophyta</taxon>
        <taxon>Tracheophyta</taxon>
        <taxon>Spermatophyta</taxon>
        <taxon>Magnoliopsida</taxon>
        <taxon>eudicotyledons</taxon>
        <taxon>Gunneridae</taxon>
        <taxon>Pentapetalae</taxon>
        <taxon>asterids</taxon>
        <taxon>lamiids</taxon>
        <taxon>Lamiales</taxon>
        <taxon>Pedaliaceae</taxon>
        <taxon>Sesamum</taxon>
    </lineage>
</organism>
<dbReference type="AlphaFoldDB" id="A0AAW2QJ24"/>
<protein>
    <submittedName>
        <fullName evidence="2">Uncharacterized protein</fullName>
    </submittedName>
</protein>
<dbReference type="EMBL" id="JACGWJ010000015">
    <property type="protein sequence ID" value="KAL0367659.1"/>
    <property type="molecule type" value="Genomic_DNA"/>
</dbReference>
<comment type="caution">
    <text evidence="2">The sequence shown here is derived from an EMBL/GenBank/DDBJ whole genome shotgun (WGS) entry which is preliminary data.</text>
</comment>
<proteinExistence type="predicted"/>
<reference evidence="2" key="2">
    <citation type="journal article" date="2024" name="Plant">
        <title>Genomic evolution and insights into agronomic trait innovations of Sesamum species.</title>
        <authorList>
            <person name="Miao H."/>
            <person name="Wang L."/>
            <person name="Qu L."/>
            <person name="Liu H."/>
            <person name="Sun Y."/>
            <person name="Le M."/>
            <person name="Wang Q."/>
            <person name="Wei S."/>
            <person name="Zheng Y."/>
            <person name="Lin W."/>
            <person name="Duan Y."/>
            <person name="Cao H."/>
            <person name="Xiong S."/>
            <person name="Wang X."/>
            <person name="Wei L."/>
            <person name="Li C."/>
            <person name="Ma Q."/>
            <person name="Ju M."/>
            <person name="Zhao R."/>
            <person name="Li G."/>
            <person name="Mu C."/>
            <person name="Tian Q."/>
            <person name="Mei H."/>
            <person name="Zhang T."/>
            <person name="Gao T."/>
            <person name="Zhang H."/>
        </authorList>
    </citation>
    <scope>NUCLEOTIDE SEQUENCE</scope>
    <source>
        <strain evidence="2">G02</strain>
    </source>
</reference>
<feature type="region of interest" description="Disordered" evidence="1">
    <location>
        <begin position="1"/>
        <end position="20"/>
    </location>
</feature>
<reference evidence="2" key="1">
    <citation type="submission" date="2020-06" db="EMBL/GenBank/DDBJ databases">
        <authorList>
            <person name="Li T."/>
            <person name="Hu X."/>
            <person name="Zhang T."/>
            <person name="Song X."/>
            <person name="Zhang H."/>
            <person name="Dai N."/>
            <person name="Sheng W."/>
            <person name="Hou X."/>
            <person name="Wei L."/>
        </authorList>
    </citation>
    <scope>NUCLEOTIDE SEQUENCE</scope>
    <source>
        <strain evidence="2">G02</strain>
        <tissue evidence="2">Leaf</tissue>
    </source>
</reference>
<name>A0AAW2QJ24_SESRA</name>
<evidence type="ECO:0000256" key="1">
    <source>
        <dbReference type="SAM" id="MobiDB-lite"/>
    </source>
</evidence>